<comment type="similarity">
    <text evidence="1 9">Belongs to the ferritin family.</text>
</comment>
<dbReference type="GO" id="GO:0006879">
    <property type="term" value="P:intracellular iron ion homeostasis"/>
    <property type="evidence" value="ECO:0007669"/>
    <property type="project" value="UniProtKB-KW"/>
</dbReference>
<proteinExistence type="inferred from homology"/>
<dbReference type="EMBL" id="JAULJE010000006">
    <property type="protein sequence ID" value="KAK1341839.1"/>
    <property type="molecule type" value="Genomic_DNA"/>
</dbReference>
<dbReference type="InterPro" id="IPR009040">
    <property type="entry name" value="Ferritin-like_diiron"/>
</dbReference>
<evidence type="ECO:0000313" key="13">
    <source>
        <dbReference type="Proteomes" id="UP001177744"/>
    </source>
</evidence>
<evidence type="ECO:0000256" key="5">
    <source>
        <dbReference type="ARBA" id="ARBA00044942"/>
    </source>
</evidence>
<evidence type="ECO:0000256" key="10">
    <source>
        <dbReference type="SAM" id="MobiDB-lite"/>
    </source>
</evidence>
<evidence type="ECO:0000256" key="4">
    <source>
        <dbReference type="ARBA" id="ARBA00023004"/>
    </source>
</evidence>
<dbReference type="InterPro" id="IPR012347">
    <property type="entry name" value="Ferritin-like"/>
</dbReference>
<dbReference type="AlphaFoldDB" id="A0AA40I2N1"/>
<evidence type="ECO:0000256" key="7">
    <source>
        <dbReference type="ARBA" id="ARBA00047045"/>
    </source>
</evidence>
<reference evidence="12" key="1">
    <citation type="submission" date="2023-06" db="EMBL/GenBank/DDBJ databases">
        <title>Reference genome for the Northern bat (Eptesicus nilssonii), a most northern bat species.</title>
        <authorList>
            <person name="Laine V.N."/>
            <person name="Pulliainen A.T."/>
            <person name="Lilley T.M."/>
        </authorList>
    </citation>
    <scope>NUCLEOTIDE SEQUENCE</scope>
    <source>
        <strain evidence="12">BLF_Eptnil</strain>
        <tissue evidence="12">Kidney</tissue>
    </source>
</reference>
<dbReference type="GO" id="GO:0008199">
    <property type="term" value="F:ferric iron binding"/>
    <property type="evidence" value="ECO:0007669"/>
    <property type="project" value="InterPro"/>
</dbReference>
<feature type="region of interest" description="Disordered" evidence="10">
    <location>
        <begin position="57"/>
        <end position="86"/>
    </location>
</feature>
<evidence type="ECO:0000256" key="9">
    <source>
        <dbReference type="RuleBase" id="RU361145"/>
    </source>
</evidence>
<protein>
    <recommendedName>
        <fullName evidence="9">Ferritin</fullName>
    </recommendedName>
</protein>
<feature type="domain" description="Ferritin-like diiron" evidence="11">
    <location>
        <begin position="246"/>
        <end position="392"/>
    </location>
</feature>
<evidence type="ECO:0000256" key="2">
    <source>
        <dbReference type="ARBA" id="ARBA00022434"/>
    </source>
</evidence>
<dbReference type="Pfam" id="PF00210">
    <property type="entry name" value="Ferritin"/>
    <property type="match status" value="1"/>
</dbReference>
<dbReference type="InterPro" id="IPR008331">
    <property type="entry name" value="Ferritin_DPS_dom"/>
</dbReference>
<comment type="subcellular location">
    <subcellularLocation>
        <location evidence="5">Autolysosome</location>
    </subcellularLocation>
</comment>
<keyword evidence="2 9" id="KW-0409">Iron storage</keyword>
<dbReference type="PROSITE" id="PS50905">
    <property type="entry name" value="FERRITIN_LIKE"/>
    <property type="match status" value="1"/>
</dbReference>
<name>A0AA40I2N1_CNENI</name>
<dbReference type="GO" id="GO:0008198">
    <property type="term" value="F:ferrous iron binding"/>
    <property type="evidence" value="ECO:0007669"/>
    <property type="project" value="TreeGrafter"/>
</dbReference>
<dbReference type="GO" id="GO:0044754">
    <property type="term" value="C:autolysosome"/>
    <property type="evidence" value="ECO:0007669"/>
    <property type="project" value="UniProtKB-SubCell"/>
</dbReference>
<evidence type="ECO:0000256" key="6">
    <source>
        <dbReference type="ARBA" id="ARBA00045578"/>
    </source>
</evidence>
<evidence type="ECO:0000256" key="1">
    <source>
        <dbReference type="ARBA" id="ARBA00007513"/>
    </source>
</evidence>
<dbReference type="Proteomes" id="UP001177744">
    <property type="component" value="Unassembled WGS sequence"/>
</dbReference>
<evidence type="ECO:0000256" key="3">
    <source>
        <dbReference type="ARBA" id="ARBA00022723"/>
    </source>
</evidence>
<feature type="binding site" evidence="8">
    <location>
        <position position="343"/>
    </location>
    <ligand>
        <name>Fe cation</name>
        <dbReference type="ChEBI" id="CHEBI:24875"/>
        <label>1</label>
    </ligand>
</feature>
<dbReference type="InterPro" id="IPR009078">
    <property type="entry name" value="Ferritin-like_SF"/>
</dbReference>
<accession>A0AA40I2N1</accession>
<dbReference type="GO" id="GO:0006826">
    <property type="term" value="P:iron ion transport"/>
    <property type="evidence" value="ECO:0007669"/>
    <property type="project" value="InterPro"/>
</dbReference>
<keyword evidence="4 8" id="KW-0408">Iron</keyword>
<dbReference type="PANTHER" id="PTHR11431">
    <property type="entry name" value="FERRITIN"/>
    <property type="match status" value="1"/>
</dbReference>
<dbReference type="InterPro" id="IPR001519">
    <property type="entry name" value="Ferritin"/>
</dbReference>
<dbReference type="PANTHER" id="PTHR11431:SF47">
    <property type="entry name" value="FERRITIN LIGHT CHAIN"/>
    <property type="match status" value="1"/>
</dbReference>
<dbReference type="SUPFAM" id="SSF47240">
    <property type="entry name" value="Ferritin-like"/>
    <property type="match status" value="1"/>
</dbReference>
<comment type="function">
    <text evidence="6">Stores iron in a soluble, non-toxic, readily available form. Important for iron homeostasis. Iron is taken up in the ferrous form and deposited as ferric hydroxides after oxidation. Also plays a role in delivery of iron to cells. Mediates iron uptake in capsule cells of the developing kidney. Delivery to lysosomes by the cargo receptor NCOA4 for autophagic degradation and release or iron.</text>
</comment>
<evidence type="ECO:0000259" key="11">
    <source>
        <dbReference type="PROSITE" id="PS50905"/>
    </source>
</evidence>
<keyword evidence="13" id="KW-1185">Reference proteome</keyword>
<dbReference type="Gene3D" id="1.20.1260.10">
    <property type="match status" value="1"/>
</dbReference>
<keyword evidence="3 8" id="KW-0479">Metal-binding</keyword>
<organism evidence="12 13">
    <name type="scientific">Cnephaeus nilssonii</name>
    <name type="common">Northern bat</name>
    <name type="synonym">Eptesicus nilssonii</name>
    <dbReference type="NCBI Taxonomy" id="3371016"/>
    <lineage>
        <taxon>Eukaryota</taxon>
        <taxon>Metazoa</taxon>
        <taxon>Chordata</taxon>
        <taxon>Craniata</taxon>
        <taxon>Vertebrata</taxon>
        <taxon>Euteleostomi</taxon>
        <taxon>Mammalia</taxon>
        <taxon>Eutheria</taxon>
        <taxon>Laurasiatheria</taxon>
        <taxon>Chiroptera</taxon>
        <taxon>Yangochiroptera</taxon>
        <taxon>Vespertilionidae</taxon>
        <taxon>Cnephaeus</taxon>
    </lineage>
</organism>
<evidence type="ECO:0000313" key="12">
    <source>
        <dbReference type="EMBL" id="KAK1341839.1"/>
    </source>
</evidence>
<comment type="subunit">
    <text evidence="7">Oligomer of 24 subunits. There are two types of subunits: L (light) chain and H (heavy) chain. The major chain can be light or heavy, depending on the species and tissue type. The functional molecule forms a roughly spherical shell with a diameter of 12 nm and contains a central cavity into which the insoluble mineral iron core is deposited. Interacts with NCOA4.</text>
</comment>
<sequence length="607" mass="66534">MRGPDIALGYHLSGLPPKRWKADVTHLSCPEPTLFAFSPVAPPRRSAREMWIPSFQQSKKEAQALSDGSAHSHKMAAPSPRPEAQASLRWRLPSRPGPPEAQGYVLELCQGLCGWIPPEVSSVCQQPCSCHHRSYVLTVPAPLAPTDCAKQLGPAPAAGVSGAGAVSGCEQLAAAPTAPQEQEEVEKPSGAVRAGSCHSHLLTSSDLGLGRSWAPAADSSSVQRWHSWEYWREERERRSADQQALDTGLMAGRPAVSRLANLHLRASYTYLSLGYYFDRDDVALEGWATSSRELSEKKHEGAEHLLKLQNKHGGRILFQDVQKPSQDDWGKTQNAMEAALALEKNQNQALLELQALVLPQDMGSLPQRPLLCRSTAMAQTLSSRHRWRPALLLPLLLPHADGAGPAHTRWDRAGTISKCEQQLLPLLAPTDGAKQSGLVRALAAGVSAGRDRGSREQRIFGNYQRLAPMTRLAPTLVWCPAHLLHHPTAANTRHVPHLPCSALCCLLPPCPFSALPLTSLVFSHVARVVCHVSCLLDFSQIIKTYRTFYTQKQKSKNYVLPIVAFQIYSVTDTAFFQLQRHVGIQTFSVNDAGFFQLQSYVVSIVAL</sequence>
<evidence type="ECO:0000256" key="8">
    <source>
        <dbReference type="PIRSR" id="PIRSR601519-1"/>
    </source>
</evidence>
<comment type="caution">
    <text evidence="12">The sequence shown here is derived from an EMBL/GenBank/DDBJ whole genome shotgun (WGS) entry which is preliminary data.</text>
</comment>
<gene>
    <name evidence="12" type="ORF">QTO34_016590</name>
</gene>